<proteinExistence type="predicted"/>
<sequence>MEVLVWAKELTKKNKNSDCDIWSAGAMHPLLTSSTPELCVESIS</sequence>
<evidence type="ECO:0000313" key="1">
    <source>
        <dbReference type="EMBL" id="OQR79787.1"/>
    </source>
</evidence>
<dbReference type="EMBL" id="MNPL01000688">
    <property type="protein sequence ID" value="OQR79787.1"/>
    <property type="molecule type" value="Genomic_DNA"/>
</dbReference>
<dbReference type="InParanoid" id="A0A1V9Y1Z7"/>
<gene>
    <name evidence="1" type="ORF">BIW11_02503</name>
</gene>
<name>A0A1V9Y1Z7_9ACAR</name>
<comment type="caution">
    <text evidence="1">The sequence shown here is derived from an EMBL/GenBank/DDBJ whole genome shotgun (WGS) entry which is preliminary data.</text>
</comment>
<organism evidence="1 2">
    <name type="scientific">Tropilaelaps mercedesae</name>
    <dbReference type="NCBI Taxonomy" id="418985"/>
    <lineage>
        <taxon>Eukaryota</taxon>
        <taxon>Metazoa</taxon>
        <taxon>Ecdysozoa</taxon>
        <taxon>Arthropoda</taxon>
        <taxon>Chelicerata</taxon>
        <taxon>Arachnida</taxon>
        <taxon>Acari</taxon>
        <taxon>Parasitiformes</taxon>
        <taxon>Mesostigmata</taxon>
        <taxon>Gamasina</taxon>
        <taxon>Dermanyssoidea</taxon>
        <taxon>Laelapidae</taxon>
        <taxon>Tropilaelaps</taxon>
    </lineage>
</organism>
<evidence type="ECO:0000313" key="2">
    <source>
        <dbReference type="Proteomes" id="UP000192247"/>
    </source>
</evidence>
<keyword evidence="2" id="KW-1185">Reference proteome</keyword>
<dbReference type="Proteomes" id="UP000192247">
    <property type="component" value="Unassembled WGS sequence"/>
</dbReference>
<dbReference type="AlphaFoldDB" id="A0A1V9Y1Z7"/>
<protein>
    <submittedName>
        <fullName evidence="1">Uncharacterized protein</fullName>
    </submittedName>
</protein>
<accession>A0A1V9Y1Z7</accession>
<reference evidence="1 2" key="1">
    <citation type="journal article" date="2017" name="Gigascience">
        <title>Draft genome of the honey bee ectoparasitic mite, Tropilaelaps mercedesae, is shaped by the parasitic life history.</title>
        <authorList>
            <person name="Dong X."/>
            <person name="Armstrong S.D."/>
            <person name="Xia D."/>
            <person name="Makepeace B.L."/>
            <person name="Darby A.C."/>
            <person name="Kadowaki T."/>
        </authorList>
    </citation>
    <scope>NUCLEOTIDE SEQUENCE [LARGE SCALE GENOMIC DNA]</scope>
    <source>
        <strain evidence="1">Wuxi-XJTLU</strain>
    </source>
</reference>